<evidence type="ECO:0000313" key="8">
    <source>
        <dbReference type="Proteomes" id="UP001549920"/>
    </source>
</evidence>
<dbReference type="InterPro" id="IPR005828">
    <property type="entry name" value="MFS_sugar_transport-like"/>
</dbReference>
<evidence type="ECO:0000313" key="7">
    <source>
        <dbReference type="EMBL" id="KAL0895015.1"/>
    </source>
</evidence>
<feature type="transmembrane region" description="Helical" evidence="5">
    <location>
        <begin position="263"/>
        <end position="293"/>
    </location>
</feature>
<dbReference type="InterPro" id="IPR005829">
    <property type="entry name" value="Sugar_transporter_CS"/>
</dbReference>
<feature type="transmembrane region" description="Helical" evidence="5">
    <location>
        <begin position="155"/>
        <end position="177"/>
    </location>
</feature>
<gene>
    <name evidence="7" type="ORF">ABMA27_013485</name>
</gene>
<reference evidence="7 8" key="1">
    <citation type="submission" date="2024-06" db="EMBL/GenBank/DDBJ databases">
        <title>A chromosome-level genome assembly of beet webworm, Loxostege sticticalis.</title>
        <authorList>
            <person name="Zhang Y."/>
        </authorList>
    </citation>
    <scope>NUCLEOTIDE SEQUENCE [LARGE SCALE GENOMIC DNA]</scope>
    <source>
        <strain evidence="7">AQ026</strain>
        <tissue evidence="7">Whole body</tissue>
    </source>
</reference>
<feature type="transmembrane region" description="Helical" evidence="5">
    <location>
        <begin position="305"/>
        <end position="325"/>
    </location>
</feature>
<dbReference type="InterPro" id="IPR036259">
    <property type="entry name" value="MFS_trans_sf"/>
</dbReference>
<dbReference type="Gene3D" id="1.20.1250.20">
    <property type="entry name" value="MFS general substrate transporter like domains"/>
    <property type="match status" value="1"/>
</dbReference>
<dbReference type="Pfam" id="PF00083">
    <property type="entry name" value="Sugar_tr"/>
    <property type="match status" value="1"/>
</dbReference>
<feature type="domain" description="Major facilitator superfamily (MFS) profile" evidence="6">
    <location>
        <begin position="26"/>
        <end position="455"/>
    </location>
</feature>
<feature type="transmembrane region" description="Helical" evidence="5">
    <location>
        <begin position="121"/>
        <end position="143"/>
    </location>
</feature>
<dbReference type="InterPro" id="IPR020846">
    <property type="entry name" value="MFS_dom"/>
</dbReference>
<accession>A0ABR3IFH9</accession>
<proteinExistence type="predicted"/>
<dbReference type="PANTHER" id="PTHR48021">
    <property type="match status" value="1"/>
</dbReference>
<feature type="transmembrane region" description="Helical" evidence="5">
    <location>
        <begin position="21"/>
        <end position="44"/>
    </location>
</feature>
<dbReference type="Proteomes" id="UP001549920">
    <property type="component" value="Unassembled WGS sequence"/>
</dbReference>
<feature type="transmembrane region" description="Helical" evidence="5">
    <location>
        <begin position="426"/>
        <end position="451"/>
    </location>
</feature>
<evidence type="ECO:0000256" key="1">
    <source>
        <dbReference type="ARBA" id="ARBA00004141"/>
    </source>
</evidence>
<evidence type="ECO:0000256" key="4">
    <source>
        <dbReference type="ARBA" id="ARBA00023136"/>
    </source>
</evidence>
<dbReference type="SUPFAM" id="SSF103473">
    <property type="entry name" value="MFS general substrate transporter"/>
    <property type="match status" value="1"/>
</dbReference>
<feature type="transmembrane region" description="Helical" evidence="5">
    <location>
        <begin position="401"/>
        <end position="420"/>
    </location>
</feature>
<dbReference type="PANTHER" id="PTHR48021:SF1">
    <property type="entry name" value="GH07001P-RELATED"/>
    <property type="match status" value="1"/>
</dbReference>
<feature type="transmembrane region" description="Helical" evidence="5">
    <location>
        <begin position="183"/>
        <end position="200"/>
    </location>
</feature>
<keyword evidence="8" id="KW-1185">Reference proteome</keyword>
<evidence type="ECO:0000256" key="5">
    <source>
        <dbReference type="SAM" id="Phobius"/>
    </source>
</evidence>
<keyword evidence="4 5" id="KW-0472">Membrane</keyword>
<feature type="transmembrane region" description="Helical" evidence="5">
    <location>
        <begin position="69"/>
        <end position="89"/>
    </location>
</feature>
<dbReference type="InterPro" id="IPR050549">
    <property type="entry name" value="MFS_Trehalose_Transporter"/>
</dbReference>
<dbReference type="PROSITE" id="PS50850">
    <property type="entry name" value="MFS"/>
    <property type="match status" value="1"/>
</dbReference>
<feature type="transmembrane region" description="Helical" evidence="5">
    <location>
        <begin position="96"/>
        <end position="115"/>
    </location>
</feature>
<comment type="subcellular location">
    <subcellularLocation>
        <location evidence="1">Membrane</location>
        <topology evidence="1">Multi-pass membrane protein</topology>
    </subcellularLocation>
</comment>
<dbReference type="EMBL" id="JBEUOH010000004">
    <property type="protein sequence ID" value="KAL0895015.1"/>
    <property type="molecule type" value="Genomic_DNA"/>
</dbReference>
<evidence type="ECO:0000259" key="6">
    <source>
        <dbReference type="PROSITE" id="PS50850"/>
    </source>
</evidence>
<evidence type="ECO:0000256" key="3">
    <source>
        <dbReference type="ARBA" id="ARBA00022989"/>
    </source>
</evidence>
<name>A0ABR3IFH9_LOXSC</name>
<organism evidence="7 8">
    <name type="scientific">Loxostege sticticalis</name>
    <name type="common">Beet webworm moth</name>
    <dbReference type="NCBI Taxonomy" id="481309"/>
    <lineage>
        <taxon>Eukaryota</taxon>
        <taxon>Metazoa</taxon>
        <taxon>Ecdysozoa</taxon>
        <taxon>Arthropoda</taxon>
        <taxon>Hexapoda</taxon>
        <taxon>Insecta</taxon>
        <taxon>Pterygota</taxon>
        <taxon>Neoptera</taxon>
        <taxon>Endopterygota</taxon>
        <taxon>Lepidoptera</taxon>
        <taxon>Glossata</taxon>
        <taxon>Ditrysia</taxon>
        <taxon>Pyraloidea</taxon>
        <taxon>Crambidae</taxon>
        <taxon>Pyraustinae</taxon>
        <taxon>Loxostege</taxon>
    </lineage>
</organism>
<feature type="transmembrane region" description="Helical" evidence="5">
    <location>
        <begin position="332"/>
        <end position="352"/>
    </location>
</feature>
<keyword evidence="3 5" id="KW-1133">Transmembrane helix</keyword>
<protein>
    <recommendedName>
        <fullName evidence="6">Major facilitator superfamily (MFS) profile domain-containing protein</fullName>
    </recommendedName>
</protein>
<sequence>MLFKFKKYVVSDKTEKHSHTYAQWSIAFLGASVLVTVGFLIGWVSPTKKILMSDASPTGSPLTDTEMSAIASTMTLAAIAGVPACSYVGEAYGRKAAILVIIALQMICWIIKLLATKAAVLIVARAIAGIGYGATYVVVPMYIREISQDSIKGLLGTLIMSAQHIGVLVMYAMGSYLNYHTTLWIVLCFAIATFLLILLIPESPAFLVKIGKLEVATETLAFLRRLHVNDVIIQNEINYMKDEDARYKSSESISFKSIVKNKAWWRVIVINLAICCCVAFNGVFGIVTYAWSIMKAAGLSVSPELQSFVVPILLMFGTIVPFAFVERAGRKPLLAGAFVTTGVSMVCLASALLAQRCGVAVPGWVIVLSIAVAVTSYSAGILTMPTIIINDMLRFQVRSKIMSPITIASLGVVSIFVAIFDPISNAFGLYSVFFISAGANFLGAVIVLMWLPETKGRTVEEIEAMLLGKKGDHVTPSEDVANAK</sequence>
<evidence type="ECO:0000256" key="2">
    <source>
        <dbReference type="ARBA" id="ARBA00022692"/>
    </source>
</evidence>
<dbReference type="PROSITE" id="PS00217">
    <property type="entry name" value="SUGAR_TRANSPORT_2"/>
    <property type="match status" value="1"/>
</dbReference>
<comment type="caution">
    <text evidence="7">The sequence shown here is derived from an EMBL/GenBank/DDBJ whole genome shotgun (WGS) entry which is preliminary data.</text>
</comment>
<keyword evidence="2 5" id="KW-0812">Transmembrane</keyword>
<feature type="transmembrane region" description="Helical" evidence="5">
    <location>
        <begin position="364"/>
        <end position="389"/>
    </location>
</feature>